<dbReference type="HOGENOM" id="CLU_2747418_0_0_1"/>
<feature type="non-terminal residue" evidence="1">
    <location>
        <position position="1"/>
    </location>
</feature>
<dbReference type="InParanoid" id="A7TBP4"/>
<accession>A7TBP4</accession>
<keyword evidence="2" id="KW-1185">Reference proteome</keyword>
<dbReference type="STRING" id="45351.A7TBP4"/>
<gene>
    <name evidence="1" type="ORF">NEMVEDRAFT_v1g153859</name>
</gene>
<reference evidence="1 2" key="1">
    <citation type="journal article" date="2007" name="Science">
        <title>Sea anemone genome reveals ancestral eumetazoan gene repertoire and genomic organization.</title>
        <authorList>
            <person name="Putnam N.H."/>
            <person name="Srivastava M."/>
            <person name="Hellsten U."/>
            <person name="Dirks B."/>
            <person name="Chapman J."/>
            <person name="Salamov A."/>
            <person name="Terry A."/>
            <person name="Shapiro H."/>
            <person name="Lindquist E."/>
            <person name="Kapitonov V.V."/>
            <person name="Jurka J."/>
            <person name="Genikhovich G."/>
            <person name="Grigoriev I.V."/>
            <person name="Lucas S.M."/>
            <person name="Steele R.E."/>
            <person name="Finnerty J.R."/>
            <person name="Technau U."/>
            <person name="Martindale M.Q."/>
            <person name="Rokhsar D.S."/>
        </authorList>
    </citation>
    <scope>NUCLEOTIDE SEQUENCE [LARGE SCALE GENOMIC DNA]</scope>
    <source>
        <strain evidence="2">CH2 X CH6</strain>
    </source>
</reference>
<protein>
    <submittedName>
        <fullName evidence="1">Uncharacterized protein</fullName>
    </submittedName>
</protein>
<dbReference type="PhylomeDB" id="A7TBP4"/>
<name>A7TBP4_NEMVE</name>
<dbReference type="AlphaFoldDB" id="A7TBP4"/>
<organism evidence="1 2">
    <name type="scientific">Nematostella vectensis</name>
    <name type="common">Starlet sea anemone</name>
    <dbReference type="NCBI Taxonomy" id="45351"/>
    <lineage>
        <taxon>Eukaryota</taxon>
        <taxon>Metazoa</taxon>
        <taxon>Cnidaria</taxon>
        <taxon>Anthozoa</taxon>
        <taxon>Hexacorallia</taxon>
        <taxon>Actiniaria</taxon>
        <taxon>Edwardsiidae</taxon>
        <taxon>Nematostella</taxon>
    </lineage>
</organism>
<dbReference type="Proteomes" id="UP000001593">
    <property type="component" value="Unassembled WGS sequence"/>
</dbReference>
<sequence length="71" mass="7938">IFCFSVYVNHRPAFGLSPMELHDAFNHLGEPSDEGFQINRDQLLALLQNKGIELMKAFSAKVSTTLGDIFP</sequence>
<dbReference type="EMBL" id="DS475523">
    <property type="protein sequence ID" value="EDO26562.1"/>
    <property type="molecule type" value="Genomic_DNA"/>
</dbReference>
<evidence type="ECO:0000313" key="2">
    <source>
        <dbReference type="Proteomes" id="UP000001593"/>
    </source>
</evidence>
<proteinExistence type="predicted"/>
<evidence type="ECO:0000313" key="1">
    <source>
        <dbReference type="EMBL" id="EDO26562.1"/>
    </source>
</evidence>